<sequence>MDRMDRDGRGLRTRNKKAETDFHHEGHGEARGTDKSEEGNHGFHGFHGFEKSANCEDTKTRRNLLTTNYTNHTNYKWKPNRRNQEPGTTSGSHGLARIRTARHSRNQKEKEEMGTANERR</sequence>
<gene>
    <name evidence="2" type="ORF">C4532_17685</name>
</gene>
<feature type="compositionally biased region" description="Low complexity" evidence="1">
    <location>
        <begin position="63"/>
        <end position="76"/>
    </location>
</feature>
<dbReference type="AlphaFoldDB" id="A0A419EQQ0"/>
<name>A0A419EQQ0_9BACT</name>
<reference evidence="2 3" key="1">
    <citation type="journal article" date="2017" name="ISME J.">
        <title>Energy and carbon metabolisms in a deep terrestrial subsurface fluid microbial community.</title>
        <authorList>
            <person name="Momper L."/>
            <person name="Jungbluth S.P."/>
            <person name="Lee M.D."/>
            <person name="Amend J.P."/>
        </authorList>
    </citation>
    <scope>NUCLEOTIDE SEQUENCE [LARGE SCALE GENOMIC DNA]</scope>
    <source>
        <strain evidence="2">SURF_17</strain>
    </source>
</reference>
<evidence type="ECO:0000256" key="1">
    <source>
        <dbReference type="SAM" id="MobiDB-lite"/>
    </source>
</evidence>
<dbReference type="EMBL" id="QZKI01000126">
    <property type="protein sequence ID" value="RJP65463.1"/>
    <property type="molecule type" value="Genomic_DNA"/>
</dbReference>
<evidence type="ECO:0000313" key="3">
    <source>
        <dbReference type="Proteomes" id="UP000285961"/>
    </source>
</evidence>
<protein>
    <submittedName>
        <fullName evidence="2">Uncharacterized protein</fullName>
    </submittedName>
</protein>
<accession>A0A419EQQ0</accession>
<evidence type="ECO:0000313" key="2">
    <source>
        <dbReference type="EMBL" id="RJP65463.1"/>
    </source>
</evidence>
<organism evidence="2 3">
    <name type="scientific">Candidatus Abyssobacteria bacterium SURF_17</name>
    <dbReference type="NCBI Taxonomy" id="2093361"/>
    <lineage>
        <taxon>Bacteria</taxon>
        <taxon>Pseudomonadati</taxon>
        <taxon>Candidatus Hydrogenedentota</taxon>
        <taxon>Candidatus Abyssobacteria</taxon>
    </lineage>
</organism>
<feature type="compositionally biased region" description="Basic and acidic residues" evidence="1">
    <location>
        <begin position="1"/>
        <end position="60"/>
    </location>
</feature>
<comment type="caution">
    <text evidence="2">The sequence shown here is derived from an EMBL/GenBank/DDBJ whole genome shotgun (WGS) entry which is preliminary data.</text>
</comment>
<dbReference type="Proteomes" id="UP000285961">
    <property type="component" value="Unassembled WGS sequence"/>
</dbReference>
<feature type="region of interest" description="Disordered" evidence="1">
    <location>
        <begin position="1"/>
        <end position="120"/>
    </location>
</feature>
<feature type="compositionally biased region" description="Basic and acidic residues" evidence="1">
    <location>
        <begin position="106"/>
        <end position="120"/>
    </location>
</feature>
<proteinExistence type="predicted"/>